<proteinExistence type="predicted"/>
<comment type="caution">
    <text evidence="1">The sequence shown here is derived from an EMBL/GenBank/DDBJ whole genome shotgun (WGS) entry which is preliminary data.</text>
</comment>
<accession>A0ABQ9HF32</accession>
<dbReference type="Proteomes" id="UP001159363">
    <property type="component" value="Chromosome 4"/>
</dbReference>
<organism evidence="1 2">
    <name type="scientific">Dryococelus australis</name>
    <dbReference type="NCBI Taxonomy" id="614101"/>
    <lineage>
        <taxon>Eukaryota</taxon>
        <taxon>Metazoa</taxon>
        <taxon>Ecdysozoa</taxon>
        <taxon>Arthropoda</taxon>
        <taxon>Hexapoda</taxon>
        <taxon>Insecta</taxon>
        <taxon>Pterygota</taxon>
        <taxon>Neoptera</taxon>
        <taxon>Polyneoptera</taxon>
        <taxon>Phasmatodea</taxon>
        <taxon>Verophasmatodea</taxon>
        <taxon>Anareolatae</taxon>
        <taxon>Phasmatidae</taxon>
        <taxon>Eurycanthinae</taxon>
        <taxon>Dryococelus</taxon>
    </lineage>
</organism>
<reference evidence="1 2" key="1">
    <citation type="submission" date="2023-02" db="EMBL/GenBank/DDBJ databases">
        <title>LHISI_Scaffold_Assembly.</title>
        <authorList>
            <person name="Stuart O.P."/>
            <person name="Cleave R."/>
            <person name="Magrath M.J.L."/>
            <person name="Mikheyev A.S."/>
        </authorList>
    </citation>
    <scope>NUCLEOTIDE SEQUENCE [LARGE SCALE GENOMIC DNA]</scope>
    <source>
        <strain evidence="1">Daus_M_001</strain>
        <tissue evidence="1">Leg muscle</tissue>
    </source>
</reference>
<name>A0ABQ9HF32_9NEOP</name>
<evidence type="ECO:0000313" key="1">
    <source>
        <dbReference type="EMBL" id="KAJ8882929.1"/>
    </source>
</evidence>
<gene>
    <name evidence="1" type="ORF">PR048_014768</name>
</gene>
<evidence type="ECO:0000313" key="2">
    <source>
        <dbReference type="Proteomes" id="UP001159363"/>
    </source>
</evidence>
<sequence length="113" mass="12655">MFRIFKNRFGVGRVALRVSMEIGREVQENINTEQRGGNDDTIYMDNKLSQPEFQKQTRSGRIMDCQQGSISTTTAHVAVKLCGKQYYALIDTGCSQSCIASTRVSNQNTQPVT</sequence>
<keyword evidence="2" id="KW-1185">Reference proteome</keyword>
<protein>
    <submittedName>
        <fullName evidence="1">Uncharacterized protein</fullName>
    </submittedName>
</protein>
<dbReference type="EMBL" id="JARBHB010000005">
    <property type="protein sequence ID" value="KAJ8882929.1"/>
    <property type="molecule type" value="Genomic_DNA"/>
</dbReference>